<keyword evidence="3" id="KW-1185">Reference proteome</keyword>
<dbReference type="AlphaFoldDB" id="A0A2Z7ARQ5"/>
<dbReference type="InterPro" id="IPR046431">
    <property type="entry name" value="FAF_dom"/>
</dbReference>
<dbReference type="OrthoDB" id="1931928at2759"/>
<proteinExistence type="predicted"/>
<protein>
    <recommendedName>
        <fullName evidence="1">FAF domain-containing protein</fullName>
    </recommendedName>
</protein>
<dbReference type="EMBL" id="KV014472">
    <property type="protein sequence ID" value="KZV22067.1"/>
    <property type="molecule type" value="Genomic_DNA"/>
</dbReference>
<evidence type="ECO:0000313" key="3">
    <source>
        <dbReference type="Proteomes" id="UP000250235"/>
    </source>
</evidence>
<dbReference type="Pfam" id="PF11250">
    <property type="entry name" value="FAF"/>
    <property type="match status" value="1"/>
</dbReference>
<evidence type="ECO:0000313" key="2">
    <source>
        <dbReference type="EMBL" id="KZV22067.1"/>
    </source>
</evidence>
<feature type="domain" description="FAF" evidence="1">
    <location>
        <begin position="60"/>
        <end position="100"/>
    </location>
</feature>
<dbReference type="Proteomes" id="UP000250235">
    <property type="component" value="Unassembled WGS sequence"/>
</dbReference>
<name>A0A2Z7ARQ5_9LAMI</name>
<reference evidence="2 3" key="1">
    <citation type="journal article" date="2015" name="Proc. Natl. Acad. Sci. U.S.A.">
        <title>The resurrection genome of Boea hygrometrica: A blueprint for survival of dehydration.</title>
        <authorList>
            <person name="Xiao L."/>
            <person name="Yang G."/>
            <person name="Zhang L."/>
            <person name="Yang X."/>
            <person name="Zhao S."/>
            <person name="Ji Z."/>
            <person name="Zhou Q."/>
            <person name="Hu M."/>
            <person name="Wang Y."/>
            <person name="Chen M."/>
            <person name="Xu Y."/>
            <person name="Jin H."/>
            <person name="Xiao X."/>
            <person name="Hu G."/>
            <person name="Bao F."/>
            <person name="Hu Y."/>
            <person name="Wan P."/>
            <person name="Li L."/>
            <person name="Deng X."/>
            <person name="Kuang T."/>
            <person name="Xiang C."/>
            <person name="Zhu J.K."/>
            <person name="Oliver M.J."/>
            <person name="He Y."/>
        </authorList>
    </citation>
    <scope>NUCLEOTIDE SEQUENCE [LARGE SCALE GENOMIC DNA]</scope>
    <source>
        <strain evidence="3">cv. XS01</strain>
    </source>
</reference>
<evidence type="ECO:0000259" key="1">
    <source>
        <dbReference type="Pfam" id="PF11250"/>
    </source>
</evidence>
<sequence length="135" mass="14701">IPMTGGGLNVDRFATCTECIGFESLTEKDVRCSLTELEQLAAAVSPPVRRREETKQCKVFPPFLSSLGENGRPRFSLVKMRDNGRLGIAAVPNRGHEVLVVRTTGEEGGHVGIRSLDNFSASEFDSVSCLKFSVN</sequence>
<gene>
    <name evidence="2" type="ORF">F511_35359</name>
</gene>
<accession>A0A2Z7ARQ5</accession>
<feature type="non-terminal residue" evidence="2">
    <location>
        <position position="1"/>
    </location>
</feature>
<organism evidence="2 3">
    <name type="scientific">Dorcoceras hygrometricum</name>
    <dbReference type="NCBI Taxonomy" id="472368"/>
    <lineage>
        <taxon>Eukaryota</taxon>
        <taxon>Viridiplantae</taxon>
        <taxon>Streptophyta</taxon>
        <taxon>Embryophyta</taxon>
        <taxon>Tracheophyta</taxon>
        <taxon>Spermatophyta</taxon>
        <taxon>Magnoliopsida</taxon>
        <taxon>eudicotyledons</taxon>
        <taxon>Gunneridae</taxon>
        <taxon>Pentapetalae</taxon>
        <taxon>asterids</taxon>
        <taxon>lamiids</taxon>
        <taxon>Lamiales</taxon>
        <taxon>Gesneriaceae</taxon>
        <taxon>Didymocarpoideae</taxon>
        <taxon>Trichosporeae</taxon>
        <taxon>Loxocarpinae</taxon>
        <taxon>Dorcoceras</taxon>
    </lineage>
</organism>